<dbReference type="Proteomes" id="UP000008141">
    <property type="component" value="Unassembled WGS sequence"/>
</dbReference>
<dbReference type="AlphaFoldDB" id="E1Z433"/>
<dbReference type="GO" id="GO:0000445">
    <property type="term" value="C:THO complex part of transcription export complex"/>
    <property type="evidence" value="ECO:0007669"/>
    <property type="project" value="TreeGrafter"/>
</dbReference>
<evidence type="ECO:0008006" key="6">
    <source>
        <dbReference type="Google" id="ProtNLM"/>
    </source>
</evidence>
<gene>
    <name evidence="4" type="ORF">CHLNCDRAFT_137610</name>
</gene>
<dbReference type="GO" id="GO:0006406">
    <property type="term" value="P:mRNA export from nucleus"/>
    <property type="evidence" value="ECO:0007669"/>
    <property type="project" value="TreeGrafter"/>
</dbReference>
<dbReference type="InParanoid" id="E1Z433"/>
<dbReference type="KEGG" id="cvr:CHLNCDRAFT_137610"/>
<dbReference type="GO" id="GO:0003729">
    <property type="term" value="F:mRNA binding"/>
    <property type="evidence" value="ECO:0007669"/>
    <property type="project" value="TreeGrafter"/>
</dbReference>
<evidence type="ECO:0000313" key="5">
    <source>
        <dbReference type="Proteomes" id="UP000008141"/>
    </source>
</evidence>
<proteinExistence type="inferred from homology"/>
<dbReference type="STRING" id="554065.E1Z433"/>
<dbReference type="EMBL" id="GL433836">
    <property type="protein sequence ID" value="EFN59280.1"/>
    <property type="molecule type" value="Genomic_DNA"/>
</dbReference>
<dbReference type="eggNOG" id="KOG2216">
    <property type="taxonomic scope" value="Eukaryota"/>
</dbReference>
<sequence length="228" mass="24563">MEVAIESEAPLAVGEFFDALVRARRDEALPDDPQQVFSSGACKLLELKAAHRRLCENTDALREAASEAKSQLDDSSLQLQNLLYERQHYEKEIGSCRGWRSAYSDEQIALVPLEEFAALCGELAAEEDPHKLMLNRLAHEVSYRRQFLKKLEGIKAQRDALAADVAQKRSTVAGLEGEVGKLLATAQAVQQQYAITPADGPAAAAANGGEAVEQAAAAAAGDVAMQDA</sequence>
<dbReference type="Pfam" id="PF09766">
    <property type="entry name" value="FmiP_Thoc5"/>
    <property type="match status" value="1"/>
</dbReference>
<protein>
    <recommendedName>
        <fullName evidence="6">THO complex subunit 5</fullName>
    </recommendedName>
</protein>
<dbReference type="OMA" id="REACDEK"/>
<keyword evidence="5" id="KW-1185">Reference proteome</keyword>
<name>E1Z433_CHLVA</name>
<dbReference type="OrthoDB" id="20582at2759"/>
<dbReference type="PANTHER" id="PTHR13375">
    <property type="entry name" value="FMS INTERACTING PROTEIN"/>
    <property type="match status" value="1"/>
</dbReference>
<comment type="similarity">
    <text evidence="2">Belongs to the THOC5 family.</text>
</comment>
<evidence type="ECO:0000256" key="3">
    <source>
        <dbReference type="ARBA" id="ARBA00023242"/>
    </source>
</evidence>
<evidence type="ECO:0000256" key="1">
    <source>
        <dbReference type="ARBA" id="ARBA00004123"/>
    </source>
</evidence>
<comment type="subcellular location">
    <subcellularLocation>
        <location evidence="1">Nucleus</location>
    </subcellularLocation>
</comment>
<keyword evidence="3" id="KW-0539">Nucleus</keyword>
<dbReference type="InterPro" id="IPR019163">
    <property type="entry name" value="THO_Thoc5"/>
</dbReference>
<dbReference type="GeneID" id="17358793"/>
<dbReference type="PANTHER" id="PTHR13375:SF3">
    <property type="entry name" value="THO COMPLEX SUBUNIT 5 HOMOLOG"/>
    <property type="match status" value="1"/>
</dbReference>
<evidence type="ECO:0000313" key="4">
    <source>
        <dbReference type="EMBL" id="EFN59280.1"/>
    </source>
</evidence>
<reference evidence="4 5" key="1">
    <citation type="journal article" date="2010" name="Plant Cell">
        <title>The Chlorella variabilis NC64A genome reveals adaptation to photosymbiosis, coevolution with viruses, and cryptic sex.</title>
        <authorList>
            <person name="Blanc G."/>
            <person name="Duncan G."/>
            <person name="Agarkova I."/>
            <person name="Borodovsky M."/>
            <person name="Gurnon J."/>
            <person name="Kuo A."/>
            <person name="Lindquist E."/>
            <person name="Lucas S."/>
            <person name="Pangilinan J."/>
            <person name="Polle J."/>
            <person name="Salamov A."/>
            <person name="Terry A."/>
            <person name="Yamada T."/>
            <person name="Dunigan D.D."/>
            <person name="Grigoriev I.V."/>
            <person name="Claverie J.M."/>
            <person name="Van Etten J.L."/>
        </authorList>
    </citation>
    <scope>NUCLEOTIDE SEQUENCE [LARGE SCALE GENOMIC DNA]</scope>
    <source>
        <strain evidence="4 5">NC64A</strain>
    </source>
</reference>
<dbReference type="RefSeq" id="XP_005851382.1">
    <property type="nucleotide sequence ID" value="XM_005851320.1"/>
</dbReference>
<evidence type="ECO:0000256" key="2">
    <source>
        <dbReference type="ARBA" id="ARBA00008044"/>
    </source>
</evidence>
<organism evidence="5">
    <name type="scientific">Chlorella variabilis</name>
    <name type="common">Green alga</name>
    <dbReference type="NCBI Taxonomy" id="554065"/>
    <lineage>
        <taxon>Eukaryota</taxon>
        <taxon>Viridiplantae</taxon>
        <taxon>Chlorophyta</taxon>
        <taxon>core chlorophytes</taxon>
        <taxon>Trebouxiophyceae</taxon>
        <taxon>Chlorellales</taxon>
        <taxon>Chlorellaceae</taxon>
        <taxon>Chlorella clade</taxon>
        <taxon>Chlorella</taxon>
    </lineage>
</organism>
<accession>E1Z433</accession>